<dbReference type="PANTHER" id="PTHR21573:SF0">
    <property type="entry name" value="ER MEMBRANE PROTEIN COMPLEX SUBUNIT 1"/>
    <property type="match status" value="1"/>
</dbReference>
<sequence length="482" mass="52718">MRVVASNGDKAYFFDFNSNTDIDEVAISSQLYIGEGAKEVHLGKNHLWVTRGRTADRYSLKGDVEVTGVEASHKVVTSSSGDTLLQSVDKVIVMNHNSKTISETECRSCAASMLLSPSGEFKGQVTAEEGLDGFDIKFPSNVVHVPLKGGVAGTPAILFAVYDSDQGPWALVRARNGHLIAVSERNGEMWERWEGLGALVMTVISDSSFREDRFGLWKTALGISSYGLVYSIPFIGMGSNIRVLADISKIVLQGTGANSMESVTVEQLQVSGGNTLHVLTSFGNVKLMVDLNTLTGNMNMASKHVDSLIVTPTFDIKRSLVVKGTIPTQDLHTYTVNTTSGVIEGFLVAGATPAKLLWTVRLPFSIVAFSSGEDALRTSIVNHLRVFPNKSGSTEEVRRKFPMRNVLAVAYYEPVEDEMPTLVVTAIDTITGSVLASVRHRNVEGAVHILIVEHVVLYHFMDVEKMRHSLGVWEMLKRKWDL</sequence>
<name>F9W379_TRYCI</name>
<evidence type="ECO:0000313" key="2">
    <source>
        <dbReference type="Proteomes" id="UP000000702"/>
    </source>
</evidence>
<evidence type="ECO:0000313" key="1">
    <source>
        <dbReference type="EMBL" id="CCD11587.1"/>
    </source>
</evidence>
<organism evidence="1 2">
    <name type="scientific">Trypanosoma congolense (strain IL3000)</name>
    <dbReference type="NCBI Taxonomy" id="1068625"/>
    <lineage>
        <taxon>Eukaryota</taxon>
        <taxon>Discoba</taxon>
        <taxon>Euglenozoa</taxon>
        <taxon>Kinetoplastea</taxon>
        <taxon>Metakinetoplastina</taxon>
        <taxon>Trypanosomatida</taxon>
        <taxon>Trypanosomatidae</taxon>
        <taxon>Trypanosoma</taxon>
        <taxon>Nannomonas</taxon>
    </lineage>
</organism>
<dbReference type="GO" id="GO:0034975">
    <property type="term" value="P:protein folding in endoplasmic reticulum"/>
    <property type="evidence" value="ECO:0007669"/>
    <property type="project" value="TreeGrafter"/>
</dbReference>
<dbReference type="InterPro" id="IPR026895">
    <property type="entry name" value="EMC1"/>
</dbReference>
<protein>
    <submittedName>
        <fullName evidence="1">WGS project CAEQ00000000 data, annotated contig 1015</fullName>
    </submittedName>
</protein>
<proteinExistence type="predicted"/>
<comment type="caution">
    <text evidence="1">The sequence shown here is derived from an EMBL/GenBank/DDBJ whole genome shotgun (WGS) entry which is preliminary data.</text>
</comment>
<keyword evidence="2" id="KW-1185">Reference proteome</keyword>
<dbReference type="Proteomes" id="UP000000702">
    <property type="component" value="Unassembled WGS sequence"/>
</dbReference>
<accession>F9W379</accession>
<dbReference type="EMBL" id="CAEQ01000368">
    <property type="protein sequence ID" value="CCD11587.1"/>
    <property type="molecule type" value="Genomic_DNA"/>
</dbReference>
<dbReference type="GO" id="GO:0072546">
    <property type="term" value="C:EMC complex"/>
    <property type="evidence" value="ECO:0007669"/>
    <property type="project" value="InterPro"/>
</dbReference>
<dbReference type="VEuPathDB" id="TriTrypDB:TcIL3000_0_25580"/>
<gene>
    <name evidence="1" type="ORF">TCIL3000_0_25580</name>
</gene>
<dbReference type="AlphaFoldDB" id="F9W379"/>
<dbReference type="PANTHER" id="PTHR21573">
    <property type="entry name" value="ER MEMBRANE PROTEIN COMPLEX SUBUNIT 1"/>
    <property type="match status" value="1"/>
</dbReference>
<reference evidence="2" key="1">
    <citation type="submission" date="2011-07" db="EMBL/GenBank/DDBJ databases">
        <title>Divergent evolution of antigenic variation in African trypanosomes.</title>
        <authorList>
            <person name="Jackson A.P."/>
            <person name="Berry A."/>
            <person name="Allison H.C."/>
            <person name="Burton P."/>
            <person name="Anderson J."/>
            <person name="Aslett M."/>
            <person name="Brown R."/>
            <person name="Corton N."/>
            <person name="Harris D."/>
            <person name="Hauser H."/>
            <person name="Gamble J."/>
            <person name="Gilderthorp R."/>
            <person name="McQuillan J."/>
            <person name="Quail M.A."/>
            <person name="Sanders M."/>
            <person name="Van Tonder A."/>
            <person name="Ginger M.L."/>
            <person name="Donelson J.E."/>
            <person name="Field M.C."/>
            <person name="Barry J.D."/>
            <person name="Berriman M."/>
            <person name="Hertz-Fowler C."/>
        </authorList>
    </citation>
    <scope>NUCLEOTIDE SEQUENCE [LARGE SCALE GENOMIC DNA]</scope>
    <source>
        <strain evidence="2">IL3000</strain>
    </source>
</reference>
<reference evidence="1 2" key="2">
    <citation type="journal article" date="2012" name="Proc. Natl. Acad. Sci. U.S.A.">
        <title>Antigenic diversity is generated by distinct evolutionary mechanisms in African trypanosome species.</title>
        <authorList>
            <person name="Jackson A.P."/>
            <person name="Berry A."/>
            <person name="Aslett M."/>
            <person name="Allison H.C."/>
            <person name="Burton P."/>
            <person name="Vavrova-Anderson J."/>
            <person name="Brown R."/>
            <person name="Browne H."/>
            <person name="Corton N."/>
            <person name="Hauser H."/>
            <person name="Gamble J."/>
            <person name="Gilderthorp R."/>
            <person name="Marcello L."/>
            <person name="McQuillan J."/>
            <person name="Otto T.D."/>
            <person name="Quail M.A."/>
            <person name="Sanders M.J."/>
            <person name="van Tonder A."/>
            <person name="Ginger M.L."/>
            <person name="Field M.C."/>
            <person name="Barry J.D."/>
            <person name="Hertz-Fowler C."/>
            <person name="Berriman M."/>
        </authorList>
    </citation>
    <scope>NUCLEOTIDE SEQUENCE [LARGE SCALE GENOMIC DNA]</scope>
    <source>
        <strain evidence="1 2">IL3000</strain>
    </source>
</reference>